<dbReference type="InterPro" id="IPR029058">
    <property type="entry name" value="AB_hydrolase_fold"/>
</dbReference>
<feature type="region of interest" description="Disordered" evidence="5">
    <location>
        <begin position="1"/>
        <end position="36"/>
    </location>
</feature>
<evidence type="ECO:0000256" key="3">
    <source>
        <dbReference type="ARBA" id="ARBA00022963"/>
    </source>
</evidence>
<dbReference type="Proteomes" id="UP000469558">
    <property type="component" value="Unassembled WGS sequence"/>
</dbReference>
<gene>
    <name evidence="6" type="primary">PLA2G7</name>
    <name evidence="6" type="ORF">LSUE1_G006852</name>
</gene>
<dbReference type="GO" id="GO:0016042">
    <property type="term" value="P:lipid catabolic process"/>
    <property type="evidence" value="ECO:0007669"/>
    <property type="project" value="UniProtKB-KW"/>
</dbReference>
<dbReference type="SUPFAM" id="SSF53474">
    <property type="entry name" value="alpha/beta-Hydrolases"/>
    <property type="match status" value="1"/>
</dbReference>
<dbReference type="AlphaFoldDB" id="A0A8T9C2P0"/>
<keyword evidence="3" id="KW-0442">Lipid degradation</keyword>
<comment type="caution">
    <text evidence="6">The sequence shown here is derived from an EMBL/GenBank/DDBJ whole genome shotgun (WGS) entry which is preliminary data.</text>
</comment>
<keyword evidence="2" id="KW-0378">Hydrolase</keyword>
<dbReference type="FunFam" id="3.40.50.1820:FF:000371">
    <property type="entry name" value="Similar to platelet-activating factor acetylhydrolase"/>
    <property type="match status" value="1"/>
</dbReference>
<dbReference type="EC" id="3.1.1.47" evidence="1"/>
<evidence type="ECO:0000256" key="4">
    <source>
        <dbReference type="ARBA" id="ARBA00023098"/>
    </source>
</evidence>
<dbReference type="EMBL" id="QGMK01000876">
    <property type="protein sequence ID" value="TVY76049.1"/>
    <property type="molecule type" value="Genomic_DNA"/>
</dbReference>
<keyword evidence="7" id="KW-1185">Reference proteome</keyword>
<proteinExistence type="predicted"/>
<dbReference type="Pfam" id="PF03403">
    <property type="entry name" value="PAF-AH_p_II"/>
    <property type="match status" value="1"/>
</dbReference>
<reference evidence="6 7" key="1">
    <citation type="submission" date="2018-05" db="EMBL/GenBank/DDBJ databases">
        <title>Genome sequencing and assembly of the regulated plant pathogen Lachnellula willkommii and related sister species for the development of diagnostic species identification markers.</title>
        <authorList>
            <person name="Giroux E."/>
            <person name="Bilodeau G."/>
        </authorList>
    </citation>
    <scope>NUCLEOTIDE SEQUENCE [LARGE SCALE GENOMIC DNA]</scope>
    <source>
        <strain evidence="6 7">CBS 268.59</strain>
    </source>
</reference>
<dbReference type="GO" id="GO:0003847">
    <property type="term" value="F:1-alkyl-2-acetylglycerophosphocholine esterase activity"/>
    <property type="evidence" value="ECO:0007669"/>
    <property type="project" value="UniProtKB-EC"/>
</dbReference>
<sequence>MPDALNRITSGASRGAQKPDEVPNSKQPNSRAPSGIREHILRTPLPYYSGPYSVGVMDLEVPAREPRHFSEIKREHKHLLELATVLFSVFYPSGFGNGQGPSPEGEKHWSRPTWLPRPRIDVAKGYGKFSGIPPWLSVAWFGATTAFTKLPAFRNSKLAEHWPPEHNSREAGTHETKNSAGTPPPGEPEHPCFPLLVFSHGLGGTRTTYSSLCGEFASYGFVVVALEHRDGSGPRTFVNLPPDNKAMNSSNIDLSAEAKRTGASRMDYVFPQHNPRDTMPGNKCGVDSELRGAQIQLRLAEIEEALHVMSIIHAGKGEQISSSNLRQRNSTGGSSRGLRGINWSAWKDRFHLKQVTMIGHSFGAATTVEVLRHQDRFQSIGQGIIYDIWGAAIQPPEDDPGHRIHAPLLGINSEAFMYWPDNFESVMKLCKEAKEAGQLCWLMTVRGSVHISQSDFSILYPKISSLLLKMTVNPRRAIDLNINASLEFLKLVMPDRISNMNRGTDEGLLKVEKLDKLPTEHAPNDKWTAVRLRIPHEFRIRVTPHWVRRYKRKKAEEKDGLPRDLSGNVLEGLEDLKV</sequence>
<dbReference type="PANTHER" id="PTHR10272:SF0">
    <property type="entry name" value="PLATELET-ACTIVATING FACTOR ACETYLHYDROLASE"/>
    <property type="match status" value="1"/>
</dbReference>
<organism evidence="6 7">
    <name type="scientific">Lachnellula suecica</name>
    <dbReference type="NCBI Taxonomy" id="602035"/>
    <lineage>
        <taxon>Eukaryota</taxon>
        <taxon>Fungi</taxon>
        <taxon>Dikarya</taxon>
        <taxon>Ascomycota</taxon>
        <taxon>Pezizomycotina</taxon>
        <taxon>Leotiomycetes</taxon>
        <taxon>Helotiales</taxon>
        <taxon>Lachnaceae</taxon>
        <taxon>Lachnellula</taxon>
    </lineage>
</organism>
<protein>
    <recommendedName>
        <fullName evidence="1">1-alkyl-2-acetylglycerophosphocholine esterase</fullName>
        <ecNumber evidence="1">3.1.1.47</ecNumber>
    </recommendedName>
</protein>
<evidence type="ECO:0000313" key="6">
    <source>
        <dbReference type="EMBL" id="TVY76049.1"/>
    </source>
</evidence>
<feature type="region of interest" description="Disordered" evidence="5">
    <location>
        <begin position="162"/>
        <end position="190"/>
    </location>
</feature>
<evidence type="ECO:0000256" key="1">
    <source>
        <dbReference type="ARBA" id="ARBA00013201"/>
    </source>
</evidence>
<dbReference type="PANTHER" id="PTHR10272">
    <property type="entry name" value="PLATELET-ACTIVATING FACTOR ACETYLHYDROLASE"/>
    <property type="match status" value="1"/>
</dbReference>
<feature type="compositionally biased region" description="Basic and acidic residues" evidence="5">
    <location>
        <begin position="162"/>
        <end position="177"/>
    </location>
</feature>
<dbReference type="OrthoDB" id="2363873at2759"/>
<keyword evidence="4" id="KW-0443">Lipid metabolism</keyword>
<feature type="non-terminal residue" evidence="6">
    <location>
        <position position="578"/>
    </location>
</feature>
<evidence type="ECO:0000256" key="5">
    <source>
        <dbReference type="SAM" id="MobiDB-lite"/>
    </source>
</evidence>
<evidence type="ECO:0000313" key="7">
    <source>
        <dbReference type="Proteomes" id="UP000469558"/>
    </source>
</evidence>
<name>A0A8T9C2P0_9HELO</name>
<dbReference type="Gene3D" id="3.40.50.1820">
    <property type="entry name" value="alpha/beta hydrolase"/>
    <property type="match status" value="1"/>
</dbReference>
<accession>A0A8T9C2P0</accession>
<evidence type="ECO:0000256" key="2">
    <source>
        <dbReference type="ARBA" id="ARBA00022801"/>
    </source>
</evidence>